<evidence type="ECO:0000313" key="4">
    <source>
        <dbReference type="EMBL" id="KRY55931.1"/>
    </source>
</evidence>
<keyword evidence="5" id="KW-1185">Reference proteome</keyword>
<comment type="caution">
    <text evidence="4">The sequence shown here is derived from an EMBL/GenBank/DDBJ whole genome shotgun (WGS) entry which is preliminary data.</text>
</comment>
<dbReference type="Proteomes" id="UP000054653">
    <property type="component" value="Unassembled WGS sequence"/>
</dbReference>
<organism evidence="4 5">
    <name type="scientific">Trichinella britovi</name>
    <name type="common">Parasitic roundworm</name>
    <dbReference type="NCBI Taxonomy" id="45882"/>
    <lineage>
        <taxon>Eukaryota</taxon>
        <taxon>Metazoa</taxon>
        <taxon>Ecdysozoa</taxon>
        <taxon>Nematoda</taxon>
        <taxon>Enoplea</taxon>
        <taxon>Dorylaimia</taxon>
        <taxon>Trichinellida</taxon>
        <taxon>Trichinellidae</taxon>
        <taxon>Trichinella</taxon>
    </lineage>
</organism>
<accession>A0A0V1D384</accession>
<dbReference type="Gene3D" id="2.10.25.10">
    <property type="entry name" value="Laminin"/>
    <property type="match status" value="1"/>
</dbReference>
<dbReference type="InterPro" id="IPR000742">
    <property type="entry name" value="EGF"/>
</dbReference>
<keyword evidence="2" id="KW-0472">Membrane</keyword>
<keyword evidence="1" id="KW-1015">Disulfide bond</keyword>
<comment type="caution">
    <text evidence="1">Lacks conserved residue(s) required for the propagation of feature annotation.</text>
</comment>
<protein>
    <submittedName>
        <fullName evidence="4">Pikachurin</fullName>
    </submittedName>
</protein>
<dbReference type="EMBL" id="JYDI01000049">
    <property type="protein sequence ID" value="KRY55931.1"/>
    <property type="molecule type" value="Genomic_DNA"/>
</dbReference>
<name>A0A0V1D384_TRIBR</name>
<evidence type="ECO:0000259" key="3">
    <source>
        <dbReference type="PROSITE" id="PS50026"/>
    </source>
</evidence>
<dbReference type="PROSITE" id="PS50026">
    <property type="entry name" value="EGF_3"/>
    <property type="match status" value="1"/>
</dbReference>
<keyword evidence="1" id="KW-0245">EGF-like domain</keyword>
<feature type="domain" description="EGF-like" evidence="3">
    <location>
        <begin position="50"/>
        <end position="87"/>
    </location>
</feature>
<dbReference type="AlphaFoldDB" id="A0A0V1D384"/>
<evidence type="ECO:0000256" key="2">
    <source>
        <dbReference type="SAM" id="Phobius"/>
    </source>
</evidence>
<keyword evidence="2" id="KW-0812">Transmembrane</keyword>
<evidence type="ECO:0000256" key="1">
    <source>
        <dbReference type="PROSITE-ProRule" id="PRU00076"/>
    </source>
</evidence>
<gene>
    <name evidence="4" type="primary">Egflam</name>
    <name evidence="4" type="ORF">T03_15097</name>
</gene>
<dbReference type="SUPFAM" id="SSF57196">
    <property type="entry name" value="EGF/Laminin"/>
    <property type="match status" value="1"/>
</dbReference>
<dbReference type="OrthoDB" id="6120636at2759"/>
<dbReference type="PROSITE" id="PS00022">
    <property type="entry name" value="EGF_1"/>
    <property type="match status" value="1"/>
</dbReference>
<reference evidence="4 5" key="1">
    <citation type="submission" date="2015-01" db="EMBL/GenBank/DDBJ databases">
        <title>Evolution of Trichinella species and genotypes.</title>
        <authorList>
            <person name="Korhonen P.K."/>
            <person name="Edoardo P."/>
            <person name="Giuseppe L.R."/>
            <person name="Gasser R.B."/>
        </authorList>
    </citation>
    <scope>NUCLEOTIDE SEQUENCE [LARGE SCALE GENOMIC DNA]</scope>
    <source>
        <strain evidence="4">ISS120</strain>
    </source>
</reference>
<dbReference type="CDD" id="cd00054">
    <property type="entry name" value="EGF_CA"/>
    <property type="match status" value="1"/>
</dbReference>
<feature type="disulfide bond" evidence="1">
    <location>
        <begin position="77"/>
        <end position="86"/>
    </location>
</feature>
<keyword evidence="2" id="KW-1133">Transmembrane helix</keyword>
<sequence length="162" mass="18133">MYVTKKPKYRMEKNALNVIMEKYATVLVQTLSGQSGLQKVQLVVHTQENDTGLCKKNSCKNGGCCAVLSETHFQCLCARGFKGTSCEEAVSTLEEIAITLSNSYVTTVIAICSLVAAAFLYLSGKAVRRHRIKYYIKRRRARYSRQLKAPKEPKTLSTETNL</sequence>
<dbReference type="PROSITE" id="PS01186">
    <property type="entry name" value="EGF_2"/>
    <property type="match status" value="1"/>
</dbReference>
<evidence type="ECO:0000313" key="5">
    <source>
        <dbReference type="Proteomes" id="UP000054653"/>
    </source>
</evidence>
<feature type="transmembrane region" description="Helical" evidence="2">
    <location>
        <begin position="103"/>
        <end position="123"/>
    </location>
</feature>
<proteinExistence type="predicted"/>